<proteinExistence type="predicted"/>
<dbReference type="AlphaFoldDB" id="A0A0F9FH13"/>
<accession>A0A0F9FH13</accession>
<organism evidence="1">
    <name type="scientific">marine sediment metagenome</name>
    <dbReference type="NCBI Taxonomy" id="412755"/>
    <lineage>
        <taxon>unclassified sequences</taxon>
        <taxon>metagenomes</taxon>
        <taxon>ecological metagenomes</taxon>
    </lineage>
</organism>
<name>A0A0F9FH13_9ZZZZ</name>
<evidence type="ECO:0000313" key="1">
    <source>
        <dbReference type="EMBL" id="KKL85694.1"/>
    </source>
</evidence>
<dbReference type="EMBL" id="LAZR01021335">
    <property type="protein sequence ID" value="KKL85694.1"/>
    <property type="molecule type" value="Genomic_DNA"/>
</dbReference>
<reference evidence="1" key="1">
    <citation type="journal article" date="2015" name="Nature">
        <title>Complex archaea that bridge the gap between prokaryotes and eukaryotes.</title>
        <authorList>
            <person name="Spang A."/>
            <person name="Saw J.H."/>
            <person name="Jorgensen S.L."/>
            <person name="Zaremba-Niedzwiedzka K."/>
            <person name="Martijn J."/>
            <person name="Lind A.E."/>
            <person name="van Eijk R."/>
            <person name="Schleper C."/>
            <person name="Guy L."/>
            <person name="Ettema T.J."/>
        </authorList>
    </citation>
    <scope>NUCLEOTIDE SEQUENCE</scope>
</reference>
<protein>
    <submittedName>
        <fullName evidence="1">Uncharacterized protein</fullName>
    </submittedName>
</protein>
<sequence>MALLVAVAATAASWHHCRWHLFAEDDLGHFARPAAGPVCIEATALQSARAMAAPVADPLRAIPLG</sequence>
<feature type="non-terminal residue" evidence="1">
    <location>
        <position position="65"/>
    </location>
</feature>
<gene>
    <name evidence="1" type="ORF">LCGC14_1952210</name>
</gene>
<comment type="caution">
    <text evidence="1">The sequence shown here is derived from an EMBL/GenBank/DDBJ whole genome shotgun (WGS) entry which is preliminary data.</text>
</comment>